<evidence type="ECO:0000313" key="9">
    <source>
        <dbReference type="EMBL" id="RCN59471.1"/>
    </source>
</evidence>
<gene>
    <name evidence="9" type="ORF">C4900_01125</name>
</gene>
<dbReference type="PANTHER" id="PTHR30352">
    <property type="entry name" value="PYRUVATE FORMATE-LYASE-ACTIVATING ENZYME"/>
    <property type="match status" value="1"/>
</dbReference>
<keyword evidence="5" id="KW-0479">Metal-binding</keyword>
<dbReference type="PROSITE" id="PS51918">
    <property type="entry name" value="RADICAL_SAM"/>
    <property type="match status" value="1"/>
</dbReference>
<evidence type="ECO:0000256" key="5">
    <source>
        <dbReference type="ARBA" id="ARBA00022723"/>
    </source>
</evidence>
<evidence type="ECO:0000313" key="10">
    <source>
        <dbReference type="Proteomes" id="UP000253250"/>
    </source>
</evidence>
<dbReference type="InterPro" id="IPR007197">
    <property type="entry name" value="rSAM"/>
</dbReference>
<dbReference type="InterPro" id="IPR034457">
    <property type="entry name" value="Organic_radical-activating"/>
</dbReference>
<dbReference type="InterPro" id="IPR023821">
    <property type="entry name" value="rSAM_TatD-assoc"/>
</dbReference>
<dbReference type="SFLD" id="SFLDG01111">
    <property type="entry name" value="Uncharacterised_Radical_SAM_Su"/>
    <property type="match status" value="1"/>
</dbReference>
<keyword evidence="3" id="KW-0119">Carbohydrate metabolism</keyword>
<reference evidence="9 10" key="1">
    <citation type="submission" date="2018-02" db="EMBL/GenBank/DDBJ databases">
        <title>Insights into the biology of acidophilic members of the Acidiferrobacteraceae family derived from comparative genomic analyses.</title>
        <authorList>
            <person name="Issotta F."/>
            <person name="Thyssen C."/>
            <person name="Mena C."/>
            <person name="Moya A."/>
            <person name="Bellenberg S."/>
            <person name="Sproer C."/>
            <person name="Covarrubias P.C."/>
            <person name="Sand W."/>
            <person name="Quatrini R."/>
            <person name="Vera M."/>
        </authorList>
    </citation>
    <scope>NUCLEOTIDE SEQUENCE [LARGE SCALE GENOMIC DNA]</scope>
    <source>
        <strain evidence="10">m-1</strain>
    </source>
</reference>
<proteinExistence type="predicted"/>
<dbReference type="SFLD" id="SFLDS00029">
    <property type="entry name" value="Radical_SAM"/>
    <property type="match status" value="1"/>
</dbReference>
<protein>
    <submittedName>
        <fullName evidence="9">Radical SAM protein</fullName>
    </submittedName>
</protein>
<evidence type="ECO:0000256" key="6">
    <source>
        <dbReference type="ARBA" id="ARBA00023004"/>
    </source>
</evidence>
<dbReference type="Gene3D" id="3.20.20.70">
    <property type="entry name" value="Aldolase class I"/>
    <property type="match status" value="1"/>
</dbReference>
<evidence type="ECO:0000256" key="2">
    <source>
        <dbReference type="ARBA" id="ARBA00022485"/>
    </source>
</evidence>
<dbReference type="NCBIfam" id="TIGR04038">
    <property type="entry name" value="tatD_link_rSAM"/>
    <property type="match status" value="1"/>
</dbReference>
<evidence type="ECO:0000256" key="1">
    <source>
        <dbReference type="ARBA" id="ARBA00001966"/>
    </source>
</evidence>
<dbReference type="AlphaFoldDB" id="A0A368HJB6"/>
<dbReference type="InterPro" id="IPR013785">
    <property type="entry name" value="Aldolase_TIM"/>
</dbReference>
<evidence type="ECO:0000256" key="4">
    <source>
        <dbReference type="ARBA" id="ARBA00022691"/>
    </source>
</evidence>
<feature type="domain" description="Radical SAM core" evidence="8">
    <location>
        <begin position="21"/>
        <end position="222"/>
    </location>
</feature>
<keyword evidence="6" id="KW-0408">Iron</keyword>
<keyword evidence="7" id="KW-0411">Iron-sulfur</keyword>
<keyword evidence="3" id="KW-0313">Glucose metabolism</keyword>
<comment type="cofactor">
    <cofactor evidence="1">
        <name>[4Fe-4S] cluster</name>
        <dbReference type="ChEBI" id="CHEBI:49883"/>
    </cofactor>
</comment>
<evidence type="ECO:0000256" key="3">
    <source>
        <dbReference type="ARBA" id="ARBA00022526"/>
    </source>
</evidence>
<dbReference type="GO" id="GO:0046872">
    <property type="term" value="F:metal ion binding"/>
    <property type="evidence" value="ECO:0007669"/>
    <property type="project" value="UniProtKB-KW"/>
</dbReference>
<name>A0A368HJB6_9GAMM</name>
<dbReference type="OrthoDB" id="6258756at2"/>
<sequence length="222" mass="24044">MTTAVARRDDAGCSSSAVVAYRLRDAVYLNLTNRCTLRCRFCPKFHGLWTVGEARLRLRTADEPSVATVIQAARAQGPCAEYVFCGLGEPTTRWPVLLAVAAALRAEGRPIRLNTDGLASLVHGRDVAPELAGLVDHVSISLNAADERTYVRLCRPSRAGSYAALLAFAARCRVFVPRVTLTAIAGLEGVDVDACARIAREWNVAFRARPLESTDGGSFRVR</sequence>
<keyword evidence="2" id="KW-0004">4Fe-4S</keyword>
<keyword evidence="10" id="KW-1185">Reference proteome</keyword>
<dbReference type="RefSeq" id="WP_114282798.1">
    <property type="nucleotide sequence ID" value="NZ_PSYR01000001.1"/>
</dbReference>
<dbReference type="CDD" id="cd01335">
    <property type="entry name" value="Radical_SAM"/>
    <property type="match status" value="1"/>
</dbReference>
<dbReference type="SUPFAM" id="SSF102114">
    <property type="entry name" value="Radical SAM enzymes"/>
    <property type="match status" value="1"/>
</dbReference>
<dbReference type="GO" id="GO:0003824">
    <property type="term" value="F:catalytic activity"/>
    <property type="evidence" value="ECO:0007669"/>
    <property type="project" value="InterPro"/>
</dbReference>
<organism evidence="9 10">
    <name type="scientific">Acidiferrobacter thiooxydans</name>
    <dbReference type="NCBI Taxonomy" id="163359"/>
    <lineage>
        <taxon>Bacteria</taxon>
        <taxon>Pseudomonadati</taxon>
        <taxon>Pseudomonadota</taxon>
        <taxon>Gammaproteobacteria</taxon>
        <taxon>Acidiferrobacterales</taxon>
        <taxon>Acidiferrobacteraceae</taxon>
        <taxon>Acidiferrobacter</taxon>
    </lineage>
</organism>
<evidence type="ECO:0000259" key="8">
    <source>
        <dbReference type="PROSITE" id="PS51918"/>
    </source>
</evidence>
<dbReference type="Pfam" id="PF04055">
    <property type="entry name" value="Radical_SAM"/>
    <property type="match status" value="1"/>
</dbReference>
<dbReference type="InterPro" id="IPR058240">
    <property type="entry name" value="rSAM_sf"/>
</dbReference>
<dbReference type="EMBL" id="PSYR01000001">
    <property type="protein sequence ID" value="RCN59471.1"/>
    <property type="molecule type" value="Genomic_DNA"/>
</dbReference>
<dbReference type="GO" id="GO:0006006">
    <property type="term" value="P:glucose metabolic process"/>
    <property type="evidence" value="ECO:0007669"/>
    <property type="project" value="UniProtKB-KW"/>
</dbReference>
<evidence type="ECO:0000256" key="7">
    <source>
        <dbReference type="ARBA" id="ARBA00023014"/>
    </source>
</evidence>
<accession>A0A368HJB6</accession>
<dbReference type="Proteomes" id="UP000253250">
    <property type="component" value="Unassembled WGS sequence"/>
</dbReference>
<dbReference type="GO" id="GO:0051539">
    <property type="term" value="F:4 iron, 4 sulfur cluster binding"/>
    <property type="evidence" value="ECO:0007669"/>
    <property type="project" value="UniProtKB-KW"/>
</dbReference>
<dbReference type="PANTHER" id="PTHR30352:SF5">
    <property type="entry name" value="PYRUVATE FORMATE-LYASE 1-ACTIVATING ENZYME"/>
    <property type="match status" value="1"/>
</dbReference>
<keyword evidence="4" id="KW-0949">S-adenosyl-L-methionine</keyword>
<comment type="caution">
    <text evidence="9">The sequence shown here is derived from an EMBL/GenBank/DDBJ whole genome shotgun (WGS) entry which is preliminary data.</text>
</comment>